<dbReference type="InterPro" id="IPR038005">
    <property type="entry name" value="RX-like_CC"/>
</dbReference>
<dbReference type="CDD" id="cd14798">
    <property type="entry name" value="RX-CC_like"/>
    <property type="match status" value="1"/>
</dbReference>
<organism evidence="8">
    <name type="scientific">Fagus sylvatica</name>
    <name type="common">Beechnut</name>
    <dbReference type="NCBI Taxonomy" id="28930"/>
    <lineage>
        <taxon>Eukaryota</taxon>
        <taxon>Viridiplantae</taxon>
        <taxon>Streptophyta</taxon>
        <taxon>Embryophyta</taxon>
        <taxon>Tracheophyta</taxon>
        <taxon>Spermatophyta</taxon>
        <taxon>Magnoliopsida</taxon>
        <taxon>eudicotyledons</taxon>
        <taxon>Gunneridae</taxon>
        <taxon>Pentapetalae</taxon>
        <taxon>rosids</taxon>
        <taxon>fabids</taxon>
        <taxon>Fagales</taxon>
        <taxon>Fagaceae</taxon>
        <taxon>Fagus</taxon>
    </lineage>
</organism>
<evidence type="ECO:0000256" key="1">
    <source>
        <dbReference type="ARBA" id="ARBA00022737"/>
    </source>
</evidence>
<dbReference type="InterPro" id="IPR041118">
    <property type="entry name" value="Rx_N"/>
</dbReference>
<feature type="domain" description="Disease resistance N-terminal" evidence="6">
    <location>
        <begin position="6"/>
        <end position="98"/>
    </location>
</feature>
<keyword evidence="4" id="KW-0067">ATP-binding</keyword>
<dbReference type="PANTHER" id="PTHR36766:SF51">
    <property type="entry name" value="DISEASE RESISTANCE RPP13-LIKE PROTEIN 1"/>
    <property type="match status" value="1"/>
</dbReference>
<dbReference type="InterPro" id="IPR058922">
    <property type="entry name" value="WHD_DRP"/>
</dbReference>
<feature type="domain" description="Disease resistance protein winged helix" evidence="7">
    <location>
        <begin position="414"/>
        <end position="482"/>
    </location>
</feature>
<dbReference type="InterPro" id="IPR002182">
    <property type="entry name" value="NB-ARC"/>
</dbReference>
<keyword evidence="1" id="KW-0677">Repeat</keyword>
<dbReference type="Pfam" id="PF18052">
    <property type="entry name" value="Rx_N"/>
    <property type="match status" value="1"/>
</dbReference>
<dbReference type="GO" id="GO:0043531">
    <property type="term" value="F:ADP binding"/>
    <property type="evidence" value="ECO:0007669"/>
    <property type="project" value="InterPro"/>
</dbReference>
<dbReference type="EMBL" id="OIVN01001247">
    <property type="protein sequence ID" value="SPC91706.1"/>
    <property type="molecule type" value="Genomic_DNA"/>
</dbReference>
<dbReference type="Gene3D" id="1.10.8.430">
    <property type="entry name" value="Helical domain of apoptotic protease-activating factors"/>
    <property type="match status" value="1"/>
</dbReference>
<dbReference type="Gene3D" id="1.20.5.4130">
    <property type="match status" value="1"/>
</dbReference>
<keyword evidence="3" id="KW-0611">Plant defense</keyword>
<dbReference type="PRINTS" id="PR00364">
    <property type="entry name" value="DISEASERSIST"/>
</dbReference>
<dbReference type="Pfam" id="PF00931">
    <property type="entry name" value="NB-ARC"/>
    <property type="match status" value="1"/>
</dbReference>
<dbReference type="Gene3D" id="1.10.10.10">
    <property type="entry name" value="Winged helix-like DNA-binding domain superfamily/Winged helix DNA-binding domain"/>
    <property type="match status" value="1"/>
</dbReference>
<evidence type="ECO:0000256" key="4">
    <source>
        <dbReference type="ARBA" id="ARBA00022840"/>
    </source>
</evidence>
<keyword evidence="2" id="KW-0547">Nucleotide-binding</keyword>
<protein>
    <recommendedName>
        <fullName evidence="9">Disease resistance RPP13-like protein 1</fullName>
    </recommendedName>
</protein>
<evidence type="ECO:0000259" key="5">
    <source>
        <dbReference type="Pfam" id="PF00931"/>
    </source>
</evidence>
<evidence type="ECO:0000259" key="7">
    <source>
        <dbReference type="Pfam" id="PF23559"/>
    </source>
</evidence>
<accession>A0A2N9FLP4</accession>
<proteinExistence type="predicted"/>
<dbReference type="Pfam" id="PF23559">
    <property type="entry name" value="WHD_DRP"/>
    <property type="match status" value="1"/>
</dbReference>
<evidence type="ECO:0000259" key="6">
    <source>
        <dbReference type="Pfam" id="PF18052"/>
    </source>
</evidence>
<feature type="domain" description="NB-ARC" evidence="5">
    <location>
        <begin position="194"/>
        <end position="319"/>
    </location>
</feature>
<dbReference type="GO" id="GO:0005524">
    <property type="term" value="F:ATP binding"/>
    <property type="evidence" value="ECO:0007669"/>
    <property type="project" value="UniProtKB-KW"/>
</dbReference>
<sequence length="501" mass="57394">MLAEVFLSAFLQVLFDRLAPRDLMSLVFREGIRKKLEKWRQTLLAIQSVLKDAEEKQLTDVNVKNWLDSLRDLAYDLEDIIDEFAIEVMQRKLKSSEQHESSTSNKVRSLVPTGFTPSAVKFNIRMKFEIEKINRRLQEITQHKDRLGLKDVGMSVKIWKRPSSTSVPYGPVIGRDEDRQTIVELILKDEAIDDASFHVISIVGMAGVGKTTLARLVYNDDAVKHFNPRAWICVSDDFDVMRVTKAVLESVTSQPCHLKELNEVQVQLANELEGKKFLLVLDDIWNENYGLWEALLPPFRAGAAGSQIIVTTHNASVGKCLLILINALMNENVGRPANSGLIRERILERCRGLPLAARTLGGIFRGKELDEWEDIMNSKLWSSSDTGNDIFPVLRLSYHHLPHHLKRCFAYCSLFPKDYEFEEKQLILLWMAEGLIYQAERDKPMEDLGGEYFRDLLSRSFFQQSSSDKSRFVMHDLISDLAQWVAGISYFRLETKLEGNK</sequence>
<gene>
    <name evidence="8" type="ORF">FSB_LOCUS19588</name>
</gene>
<evidence type="ECO:0000256" key="2">
    <source>
        <dbReference type="ARBA" id="ARBA00022741"/>
    </source>
</evidence>
<dbReference type="FunFam" id="1.10.10.10:FF:000322">
    <property type="entry name" value="Probable disease resistance protein At1g63360"/>
    <property type="match status" value="1"/>
</dbReference>
<dbReference type="Gene3D" id="3.40.50.300">
    <property type="entry name" value="P-loop containing nucleotide triphosphate hydrolases"/>
    <property type="match status" value="1"/>
</dbReference>
<dbReference type="GO" id="GO:0006952">
    <property type="term" value="P:defense response"/>
    <property type="evidence" value="ECO:0007669"/>
    <property type="project" value="UniProtKB-KW"/>
</dbReference>
<evidence type="ECO:0000256" key="3">
    <source>
        <dbReference type="ARBA" id="ARBA00022821"/>
    </source>
</evidence>
<reference evidence="8" key="1">
    <citation type="submission" date="2018-02" db="EMBL/GenBank/DDBJ databases">
        <authorList>
            <person name="Cohen D.B."/>
            <person name="Kent A.D."/>
        </authorList>
    </citation>
    <scope>NUCLEOTIDE SEQUENCE</scope>
</reference>
<evidence type="ECO:0008006" key="9">
    <source>
        <dbReference type="Google" id="ProtNLM"/>
    </source>
</evidence>
<evidence type="ECO:0000313" key="8">
    <source>
        <dbReference type="EMBL" id="SPC91706.1"/>
    </source>
</evidence>
<dbReference type="AlphaFoldDB" id="A0A2N9FLP4"/>
<dbReference type="InterPro" id="IPR027417">
    <property type="entry name" value="P-loop_NTPase"/>
</dbReference>
<dbReference type="InterPro" id="IPR042197">
    <property type="entry name" value="Apaf_helical"/>
</dbReference>
<dbReference type="InterPro" id="IPR036388">
    <property type="entry name" value="WH-like_DNA-bd_sf"/>
</dbReference>
<dbReference type="SUPFAM" id="SSF52540">
    <property type="entry name" value="P-loop containing nucleoside triphosphate hydrolases"/>
    <property type="match status" value="1"/>
</dbReference>
<dbReference type="PANTHER" id="PTHR36766">
    <property type="entry name" value="PLANT BROAD-SPECTRUM MILDEW RESISTANCE PROTEIN RPW8"/>
    <property type="match status" value="1"/>
</dbReference>
<name>A0A2N9FLP4_FAGSY</name>